<keyword evidence="2 3" id="KW-0456">Lyase</keyword>
<dbReference type="InterPro" id="IPR036551">
    <property type="entry name" value="Flavin_trans-like"/>
</dbReference>
<dbReference type="EMBL" id="CP001338">
    <property type="protein sequence ID" value="ACL17189.1"/>
    <property type="molecule type" value="Genomic_DNA"/>
</dbReference>
<keyword evidence="3" id="KW-0285">Flavoprotein</keyword>
<dbReference type="Pfam" id="PF04127">
    <property type="entry name" value="DFP"/>
    <property type="match status" value="1"/>
</dbReference>
<keyword evidence="3" id="KW-0511">Multifunctional enzyme</keyword>
<evidence type="ECO:0000256" key="3">
    <source>
        <dbReference type="HAMAP-Rule" id="MF_02225"/>
    </source>
</evidence>
<dbReference type="GO" id="GO:0015937">
    <property type="term" value="P:coenzyme A biosynthetic process"/>
    <property type="evidence" value="ECO:0007669"/>
    <property type="project" value="UniProtKB-UniRule"/>
</dbReference>
<dbReference type="GO" id="GO:0004632">
    <property type="term" value="F:phosphopantothenate--cysteine ligase activity"/>
    <property type="evidence" value="ECO:0007669"/>
    <property type="project" value="UniProtKB-UniRule"/>
</dbReference>
<dbReference type="GO" id="GO:0010181">
    <property type="term" value="F:FMN binding"/>
    <property type="evidence" value="ECO:0007669"/>
    <property type="project" value="UniProtKB-UniRule"/>
</dbReference>
<feature type="domain" description="Flavoprotein" evidence="4">
    <location>
        <begin position="9"/>
        <end position="175"/>
    </location>
</feature>
<dbReference type="RefSeq" id="WP_012618508.1">
    <property type="nucleotide sequence ID" value="NC_011832.1"/>
</dbReference>
<dbReference type="STRING" id="521011.Mpal_1884"/>
<comment type="function">
    <text evidence="3">Catalyzes two sequential steps in the biosynthesis of coenzyme A. In the first step cysteine is conjugated to 4'-phosphopantothenate to form 4-phosphopantothenoylcysteine. In the second step the latter compound is decarboxylated to form 4'-phosphopantotheine.</text>
</comment>
<comment type="catalytic activity">
    <reaction evidence="3">
        <text>(R)-4'-phosphopantothenate + L-cysteine + CTP = N-[(R)-4-phosphopantothenoyl]-L-cysteine + CMP + diphosphate + H(+)</text>
        <dbReference type="Rhea" id="RHEA:19397"/>
        <dbReference type="ChEBI" id="CHEBI:10986"/>
        <dbReference type="ChEBI" id="CHEBI:15378"/>
        <dbReference type="ChEBI" id="CHEBI:33019"/>
        <dbReference type="ChEBI" id="CHEBI:35235"/>
        <dbReference type="ChEBI" id="CHEBI:37563"/>
        <dbReference type="ChEBI" id="CHEBI:59458"/>
        <dbReference type="ChEBI" id="CHEBI:60377"/>
        <dbReference type="EC" id="6.3.2.5"/>
    </reaction>
</comment>
<organism evidence="6 7">
    <name type="scientific">Methanosphaerula palustris (strain ATCC BAA-1556 / DSM 19958 / E1-9c)</name>
    <dbReference type="NCBI Taxonomy" id="521011"/>
    <lineage>
        <taxon>Archaea</taxon>
        <taxon>Methanobacteriati</taxon>
        <taxon>Methanobacteriota</taxon>
        <taxon>Stenosarchaea group</taxon>
        <taxon>Methanomicrobia</taxon>
        <taxon>Methanomicrobiales</taxon>
        <taxon>Methanoregulaceae</taxon>
        <taxon>Methanosphaerula</taxon>
    </lineage>
</organism>
<protein>
    <recommendedName>
        <fullName evidence="3">Coenzyme A biosynthesis bifunctional protein CoaBC</fullName>
    </recommendedName>
    <alternativeName>
        <fullName evidence="3">DNA/pantothenate metabolism flavoprotein</fullName>
    </alternativeName>
    <alternativeName>
        <fullName evidence="3">Phosphopantothenoylcysteine synthetase/decarboxylase</fullName>
        <shortName evidence="3">PPCS-PPCDC</shortName>
    </alternativeName>
    <domain>
        <recommendedName>
            <fullName evidence="3">Phosphopantothenoylcysteine decarboxylase</fullName>
            <shortName evidence="3">PPC decarboxylase</shortName>
            <shortName evidence="3">PPC-DC</shortName>
            <ecNumber evidence="3">4.1.1.36</ecNumber>
        </recommendedName>
        <alternativeName>
            <fullName evidence="3">CoaC</fullName>
        </alternativeName>
    </domain>
    <domain>
        <recommendedName>
            <fullName evidence="3">Phosphopantothenate--cysteine ligase</fullName>
            <ecNumber evidence="3">6.3.2.5</ecNumber>
        </recommendedName>
        <alternativeName>
            <fullName evidence="3">CoaB</fullName>
        </alternativeName>
        <alternativeName>
            <fullName evidence="3">Phosphopantothenoylcysteine synthetase</fullName>
            <shortName evidence="3">PPC synthetase</shortName>
            <shortName evidence="3">PPC-S</shortName>
        </alternativeName>
    </domain>
</protein>
<feature type="region of interest" description="Phosphopantothenate--cysteine ligase" evidence="3">
    <location>
        <begin position="188"/>
        <end position="379"/>
    </location>
</feature>
<comment type="cofactor">
    <cofactor evidence="3">
        <name>Mg(2+)</name>
        <dbReference type="ChEBI" id="CHEBI:18420"/>
    </cofactor>
</comment>
<dbReference type="eggNOG" id="arCOG01704">
    <property type="taxonomic scope" value="Archaea"/>
</dbReference>
<dbReference type="PANTHER" id="PTHR14359:SF6">
    <property type="entry name" value="PHOSPHOPANTOTHENOYLCYSTEINE DECARBOXYLASE"/>
    <property type="match status" value="1"/>
</dbReference>
<keyword evidence="3" id="KW-0479">Metal-binding</keyword>
<evidence type="ECO:0000256" key="1">
    <source>
        <dbReference type="ARBA" id="ARBA00022793"/>
    </source>
</evidence>
<dbReference type="HAMAP" id="MF_02225">
    <property type="entry name" value="CoaBC"/>
    <property type="match status" value="1"/>
</dbReference>
<evidence type="ECO:0000259" key="5">
    <source>
        <dbReference type="Pfam" id="PF04127"/>
    </source>
</evidence>
<dbReference type="InterPro" id="IPR035929">
    <property type="entry name" value="CoaB-like_sf"/>
</dbReference>
<comment type="cofactor">
    <cofactor evidence="3">
        <name>FMN</name>
        <dbReference type="ChEBI" id="CHEBI:58210"/>
    </cofactor>
    <text evidence="3">Binds 1 FMN per subunit.</text>
</comment>
<comment type="catalytic activity">
    <reaction evidence="3">
        <text>N-[(R)-4-phosphopantothenoyl]-L-cysteine + H(+) = (R)-4'-phosphopantetheine + CO2</text>
        <dbReference type="Rhea" id="RHEA:16793"/>
        <dbReference type="ChEBI" id="CHEBI:15378"/>
        <dbReference type="ChEBI" id="CHEBI:16526"/>
        <dbReference type="ChEBI" id="CHEBI:59458"/>
        <dbReference type="ChEBI" id="CHEBI:61723"/>
        <dbReference type="EC" id="4.1.1.36"/>
    </reaction>
</comment>
<accession>B8GKP3</accession>
<dbReference type="GO" id="GO:0046872">
    <property type="term" value="F:metal ion binding"/>
    <property type="evidence" value="ECO:0007669"/>
    <property type="project" value="UniProtKB-KW"/>
</dbReference>
<sequence>MTWQPLLGKEILIAVTGSIAAVETVRLVHALRRAGAGVQAVMSAAAQQIIHPDALTYATGRPTLTRLTGLVEHVTYCGDDRTADLLLIAPCTANTISKIAVGIDDTPVTTCATTALGSGMPVVVVPAMHQSMYRHAAVLANLETLRSWGIDVVPPRIEEGKAKIAGIEEIVLYVERALWGGSLAGRRVLITSGPCREPVDDVRVLTTRSTGQMGRALALEAFRRGAEVTVVHLDRFPCVRNLYSDTAASMREQVMQVLDEEGADYYLSAAAVSDFQPVRQSGKIPSGTPCRIELAPLGKVIDAVLAHPARPSVVAFKLGWETGAAASALLEAGASLVVTNTPDEMGTGSGTFGLVSLDQTRTVSGSKEEVAAAIWSTVP</sequence>
<dbReference type="Proteomes" id="UP000002457">
    <property type="component" value="Chromosome"/>
</dbReference>
<dbReference type="AlphaFoldDB" id="B8GKP3"/>
<gene>
    <name evidence="3" type="primary">coaBC</name>
    <name evidence="6" type="ordered locus">Mpal_1884</name>
</gene>
<comment type="caution">
    <text evidence="3">Lacks conserved residue(s) required for the propagation of feature annotation.</text>
</comment>
<feature type="binding site" evidence="3">
    <location>
        <position position="316"/>
    </location>
    <ligand>
        <name>CTP</name>
        <dbReference type="ChEBI" id="CHEBI:37563"/>
    </ligand>
</feature>
<dbReference type="EC" id="4.1.1.36" evidence="3"/>
<dbReference type="GO" id="GO:0004633">
    <property type="term" value="F:phosphopantothenoylcysteine decarboxylase activity"/>
    <property type="evidence" value="ECO:0007669"/>
    <property type="project" value="UniProtKB-UniRule"/>
</dbReference>
<reference evidence="6 7" key="1">
    <citation type="journal article" date="2015" name="Genome Announc.">
        <title>Complete Genome Sequence of Methanosphaerula palustris E1-9CT, a Hydrogenotrophic Methanogen Isolated from a Minerotrophic Fen Peatland.</title>
        <authorList>
            <person name="Cadillo-Quiroz H."/>
            <person name="Browne P."/>
            <person name="Kyrpides N."/>
            <person name="Woyke T."/>
            <person name="Goodwin L."/>
            <person name="Detter C."/>
            <person name="Yavitt J.B."/>
            <person name="Zinder S.H."/>
        </authorList>
    </citation>
    <scope>NUCLEOTIDE SEQUENCE [LARGE SCALE GENOMIC DNA]</scope>
    <source>
        <strain evidence="7">ATCC BAA-1556 / DSM 19958 / E1-9c</strain>
    </source>
</reference>
<evidence type="ECO:0000259" key="4">
    <source>
        <dbReference type="Pfam" id="PF02441"/>
    </source>
</evidence>
<dbReference type="Gene3D" id="3.40.50.1950">
    <property type="entry name" value="Flavin prenyltransferase-like"/>
    <property type="match status" value="1"/>
</dbReference>
<feature type="region of interest" description="Phosphopantothenoylcysteine decarboxylase" evidence="3">
    <location>
        <begin position="1"/>
        <end position="187"/>
    </location>
</feature>
<keyword evidence="7" id="KW-1185">Reference proteome</keyword>
<dbReference type="GO" id="GO:0015941">
    <property type="term" value="P:pantothenate catabolic process"/>
    <property type="evidence" value="ECO:0007669"/>
    <property type="project" value="InterPro"/>
</dbReference>
<dbReference type="SUPFAM" id="SSF52507">
    <property type="entry name" value="Homo-oligomeric flavin-containing Cys decarboxylases, HFCD"/>
    <property type="match status" value="1"/>
</dbReference>
<dbReference type="UniPathway" id="UPA00241"/>
<proteinExistence type="inferred from homology"/>
<dbReference type="GeneID" id="7272701"/>
<evidence type="ECO:0000256" key="2">
    <source>
        <dbReference type="ARBA" id="ARBA00023239"/>
    </source>
</evidence>
<evidence type="ECO:0000313" key="6">
    <source>
        <dbReference type="EMBL" id="ACL17189.1"/>
    </source>
</evidence>
<dbReference type="EC" id="6.3.2.5" evidence="3"/>
<evidence type="ECO:0000313" key="7">
    <source>
        <dbReference type="Proteomes" id="UP000002457"/>
    </source>
</evidence>
<dbReference type="HOGENOM" id="CLU_033319_0_3_2"/>
<keyword evidence="3" id="KW-0460">Magnesium</keyword>
<dbReference type="NCBIfam" id="TIGR00521">
    <property type="entry name" value="coaBC_dfp"/>
    <property type="match status" value="1"/>
</dbReference>
<keyword evidence="3 6" id="KW-0436">Ligase</keyword>
<dbReference type="Gene3D" id="3.40.50.10300">
    <property type="entry name" value="CoaB-like"/>
    <property type="match status" value="1"/>
</dbReference>
<comment type="similarity">
    <text evidence="3">In the C-terminal section; belongs to the PPC synthetase family.</text>
</comment>
<dbReference type="SUPFAM" id="SSF102645">
    <property type="entry name" value="CoaB-like"/>
    <property type="match status" value="1"/>
</dbReference>
<keyword evidence="1 3" id="KW-0210">Decarboxylase</keyword>
<dbReference type="InterPro" id="IPR003382">
    <property type="entry name" value="Flavoprotein"/>
</dbReference>
<feature type="binding site" evidence="3">
    <location>
        <position position="283"/>
    </location>
    <ligand>
        <name>CTP</name>
        <dbReference type="ChEBI" id="CHEBI:37563"/>
    </ligand>
</feature>
<dbReference type="InterPro" id="IPR005252">
    <property type="entry name" value="CoaBC"/>
</dbReference>
<comment type="similarity">
    <text evidence="3">In the N-terminal section; belongs to the HFCD (homo-oligomeric flavin containing Cys decarboxylase) superfamily.</text>
</comment>
<feature type="binding site" evidence="3">
    <location>
        <position position="274"/>
    </location>
    <ligand>
        <name>CTP</name>
        <dbReference type="ChEBI" id="CHEBI:37563"/>
    </ligand>
</feature>
<name>B8GKP3_METPE</name>
<feature type="domain" description="DNA/pantothenate metabolism flavoprotein C-terminal" evidence="5">
    <location>
        <begin position="183"/>
        <end position="378"/>
    </location>
</feature>
<dbReference type="PANTHER" id="PTHR14359">
    <property type="entry name" value="HOMO-OLIGOMERIC FLAVIN CONTAINING CYS DECARBOXYLASE FAMILY"/>
    <property type="match status" value="1"/>
</dbReference>
<dbReference type="InterPro" id="IPR007085">
    <property type="entry name" value="DNA/pantothenate-metab_flavo_C"/>
</dbReference>
<keyword evidence="3" id="KW-0288">FMN</keyword>
<dbReference type="OrthoDB" id="10536at2157"/>
<dbReference type="GO" id="GO:0071513">
    <property type="term" value="C:phosphopantothenoylcysteine decarboxylase complex"/>
    <property type="evidence" value="ECO:0007669"/>
    <property type="project" value="TreeGrafter"/>
</dbReference>
<dbReference type="KEGG" id="mpl:Mpal_1884"/>
<comment type="pathway">
    <text evidence="3">Cofactor biosynthesis; coenzyme A biosynthesis.</text>
</comment>
<dbReference type="Pfam" id="PF02441">
    <property type="entry name" value="Flavoprotein"/>
    <property type="match status" value="1"/>
</dbReference>